<accession>A0A1Y2BNK5</accession>
<feature type="region of interest" description="Disordered" evidence="1">
    <location>
        <begin position="341"/>
        <end position="384"/>
    </location>
</feature>
<protein>
    <recommendedName>
        <fullName evidence="4">Bromodomain associated domain-containing protein</fullName>
    </recommendedName>
</protein>
<evidence type="ECO:0008006" key="4">
    <source>
        <dbReference type="Google" id="ProtNLM"/>
    </source>
</evidence>
<feature type="compositionally biased region" description="Polar residues" evidence="1">
    <location>
        <begin position="341"/>
        <end position="359"/>
    </location>
</feature>
<dbReference type="Proteomes" id="UP000193642">
    <property type="component" value="Unassembled WGS sequence"/>
</dbReference>
<dbReference type="OrthoDB" id="10432884at2759"/>
<name>A0A1Y2BNK5_9FUNG</name>
<proteinExistence type="predicted"/>
<comment type="caution">
    <text evidence="2">The sequence shown here is derived from an EMBL/GenBank/DDBJ whole genome shotgun (WGS) entry which is preliminary data.</text>
</comment>
<organism evidence="2 3">
    <name type="scientific">Rhizoclosmatium globosum</name>
    <dbReference type="NCBI Taxonomy" id="329046"/>
    <lineage>
        <taxon>Eukaryota</taxon>
        <taxon>Fungi</taxon>
        <taxon>Fungi incertae sedis</taxon>
        <taxon>Chytridiomycota</taxon>
        <taxon>Chytridiomycota incertae sedis</taxon>
        <taxon>Chytridiomycetes</taxon>
        <taxon>Chytridiales</taxon>
        <taxon>Chytriomycetaceae</taxon>
        <taxon>Rhizoclosmatium</taxon>
    </lineage>
</organism>
<evidence type="ECO:0000313" key="3">
    <source>
        <dbReference type="Proteomes" id="UP000193642"/>
    </source>
</evidence>
<keyword evidence="3" id="KW-1185">Reference proteome</keyword>
<dbReference type="AlphaFoldDB" id="A0A1Y2BNK5"/>
<feature type="compositionally biased region" description="Polar residues" evidence="1">
    <location>
        <begin position="522"/>
        <end position="531"/>
    </location>
</feature>
<sequence>MQTFPPPPSNATTVTAAVAPSSSAALPTSTSTSTSNAISTATAPTAALASSSRAVGPGTHAVQLVGVCAAHAARSAGFEAVTPHAATLFGQAASDHLMMLAKATAGVRVLGSTASALDVLRALDAANVDVRDLRNWHVAQLKDAAKAAQNTLNLNEKLKDQQRQLALAAQPQTTELQTDLSFPRPKPALFPVQPILNDIETIQASHYHPPPTVASLESSHHSTTHQQQLLLSSAAAASSGKQQSILQQSSSSSASAVSTNTLLDGRDMMTIDDEEEEEDEEEDEEEEEDDEDDDDEDDLDRRRSQNEKKESTTLSKPKTNLHNSKDSTAENVNPYLATSQIPIATSNSQSHVEASSLSSKFRRKPTTSTPTSPKVPQIHMIPPPKLPTQNASTLLPQKRQTTHQEDLPTYLLKSFTHPMSTLPITHQQMTPHSTNAAYASDKHVFLDAVGESLFGSSTSTHRALEGVLGLRGALGVDGLGGVEVVRVEEGPTHPPGATKVLGVGVGGAGLKKKVSEKGSKPAAQQRTQTMLRESVSGAGGSGSTGNLLNGNSNKAAAGGGSGINGVGGLGGLVLPGSNTGGSASSSGGPLLSGMLNGSTNPSIASDAQSGFNKLKFKVKSTV</sequence>
<feature type="compositionally biased region" description="Acidic residues" evidence="1">
    <location>
        <begin position="270"/>
        <end position="298"/>
    </location>
</feature>
<feature type="compositionally biased region" description="Polar residues" evidence="1">
    <location>
        <begin position="312"/>
        <end position="322"/>
    </location>
</feature>
<feature type="region of interest" description="Disordered" evidence="1">
    <location>
        <begin position="511"/>
        <end position="547"/>
    </location>
</feature>
<dbReference type="EMBL" id="MCGO01000056">
    <property type="protein sequence ID" value="ORY36341.1"/>
    <property type="molecule type" value="Genomic_DNA"/>
</dbReference>
<evidence type="ECO:0000313" key="2">
    <source>
        <dbReference type="EMBL" id="ORY36341.1"/>
    </source>
</evidence>
<gene>
    <name evidence="2" type="ORF">BCR33DRAFT_722143</name>
</gene>
<feature type="region of interest" description="Disordered" evidence="1">
    <location>
        <begin position="206"/>
        <end position="329"/>
    </location>
</feature>
<evidence type="ECO:0000256" key="1">
    <source>
        <dbReference type="SAM" id="MobiDB-lite"/>
    </source>
</evidence>
<feature type="compositionally biased region" description="Low complexity" evidence="1">
    <location>
        <begin position="366"/>
        <end position="376"/>
    </location>
</feature>
<reference evidence="2 3" key="1">
    <citation type="submission" date="2016-07" db="EMBL/GenBank/DDBJ databases">
        <title>Pervasive Adenine N6-methylation of Active Genes in Fungi.</title>
        <authorList>
            <consortium name="DOE Joint Genome Institute"/>
            <person name="Mondo S.J."/>
            <person name="Dannebaum R.O."/>
            <person name="Kuo R.C."/>
            <person name="Labutti K."/>
            <person name="Haridas S."/>
            <person name="Kuo A."/>
            <person name="Salamov A."/>
            <person name="Ahrendt S.R."/>
            <person name="Lipzen A."/>
            <person name="Sullivan W."/>
            <person name="Andreopoulos W.B."/>
            <person name="Clum A."/>
            <person name="Lindquist E."/>
            <person name="Daum C."/>
            <person name="Ramamoorthy G.K."/>
            <person name="Gryganskyi A."/>
            <person name="Culley D."/>
            <person name="Magnuson J.K."/>
            <person name="James T.Y."/>
            <person name="O'Malley M.A."/>
            <person name="Stajich J.E."/>
            <person name="Spatafora J.W."/>
            <person name="Visel A."/>
            <person name="Grigoriev I.V."/>
        </authorList>
    </citation>
    <scope>NUCLEOTIDE SEQUENCE [LARGE SCALE GENOMIC DNA]</scope>
    <source>
        <strain evidence="2 3">JEL800</strain>
    </source>
</reference>
<feature type="compositionally biased region" description="Basic and acidic residues" evidence="1">
    <location>
        <begin position="299"/>
        <end position="311"/>
    </location>
</feature>
<feature type="compositionally biased region" description="Low complexity" evidence="1">
    <location>
        <begin position="224"/>
        <end position="258"/>
    </location>
</feature>